<dbReference type="AlphaFoldDB" id="A0A1I5IK80"/>
<dbReference type="Proteomes" id="UP000199564">
    <property type="component" value="Unassembled WGS sequence"/>
</dbReference>
<evidence type="ECO:0000313" key="2">
    <source>
        <dbReference type="Proteomes" id="UP000199564"/>
    </source>
</evidence>
<name>A0A1I5IK80_9BACT</name>
<evidence type="ECO:0000313" key="1">
    <source>
        <dbReference type="EMBL" id="SFO60933.1"/>
    </source>
</evidence>
<reference evidence="2" key="1">
    <citation type="submission" date="2016-10" db="EMBL/GenBank/DDBJ databases">
        <authorList>
            <person name="Varghese N."/>
            <person name="Submissions S."/>
        </authorList>
    </citation>
    <scope>NUCLEOTIDE SEQUENCE [LARGE SCALE GENOMIC DNA]</scope>
    <source>
        <strain evidence="2">DSM 15282</strain>
    </source>
</reference>
<dbReference type="EMBL" id="FOVW01000009">
    <property type="protein sequence ID" value="SFO60933.1"/>
    <property type="molecule type" value="Genomic_DNA"/>
</dbReference>
<accession>A0A1I5IK80</accession>
<gene>
    <name evidence="1" type="ORF">SAMN04488519_10941</name>
</gene>
<organism evidence="1 2">
    <name type="scientific">Algoriphagus ornithinivorans</name>
    <dbReference type="NCBI Taxonomy" id="226506"/>
    <lineage>
        <taxon>Bacteria</taxon>
        <taxon>Pseudomonadati</taxon>
        <taxon>Bacteroidota</taxon>
        <taxon>Cytophagia</taxon>
        <taxon>Cytophagales</taxon>
        <taxon>Cyclobacteriaceae</taxon>
        <taxon>Algoriphagus</taxon>
    </lineage>
</organism>
<sequence length="537" mass="63107">MKQLFVFGLILFLGFKSFAQVEYVARFEVETDFFDPLFETIPTNQGLISFRTLSKKAFNNRRTFQYFISDSELNTDGLIELPVRDGFDMVGFDLEGDFFHVLFQRGYSTTGERYVLRIDLSTRKGFEYGLSNLLDMELAEFLVQNNSVIVMGVADTRPAVQVYDLDDKSVHTLQGIYGNDTQILQIRKMPEIESFQVVLSRKGQYREREIIINTYDLEGNLLRDIKVNQFGDPDQEIMEALLLPMRGYQQTMIGSFGLERRDYYQGMYLMDINEFGEFETKLYTLEDFPNFFNYLNERSKARKDREVMRNIEKNRVPSIRNVYSIRQAIETPDAYYVYFDHYNIINSRGNFRTPYSPMGMYRYDRFNRFGQNIFDPIYMNRLGSPQFNQLQPEYSYISAHFIKLGKDGRVIWDNAATFDDLNTEIRMAFGDIAVVGDEFYHAYVRDDEIRLAYFKNGEKIFDNLEVEIELMDETQRIAENNMETLSISHWFGRFYLLTGTQRIRYQKEDGSGASKEVFFLSKVMVAGDLYQPEEGQE</sequence>
<dbReference type="RefSeq" id="WP_091655033.1">
    <property type="nucleotide sequence ID" value="NZ_FOVW01000009.1"/>
</dbReference>
<dbReference type="STRING" id="226506.SAMN04488519_10941"/>
<proteinExistence type="predicted"/>
<keyword evidence="2" id="KW-1185">Reference proteome</keyword>
<protein>
    <submittedName>
        <fullName evidence="1">Uncharacterized protein</fullName>
    </submittedName>
</protein>